<dbReference type="InterPro" id="IPR003782">
    <property type="entry name" value="SCO1/SenC"/>
</dbReference>
<feature type="domain" description="Thioredoxin" evidence="6">
    <location>
        <begin position="52"/>
        <end position="220"/>
    </location>
</feature>
<dbReference type="SUPFAM" id="SSF52833">
    <property type="entry name" value="Thioredoxin-like"/>
    <property type="match status" value="1"/>
</dbReference>
<accession>A0A328WPB8</accession>
<dbReference type="OrthoDB" id="9811998at2"/>
<dbReference type="Pfam" id="PF02630">
    <property type="entry name" value="SCO1-SenC"/>
    <property type="match status" value="1"/>
</dbReference>
<dbReference type="PANTHER" id="PTHR12151:SF25">
    <property type="entry name" value="LINALOOL DEHYDRATASE_ISOMERASE DOMAIN-CONTAINING PROTEIN"/>
    <property type="match status" value="1"/>
</dbReference>
<protein>
    <submittedName>
        <fullName evidence="7">Protein SCO1/2</fullName>
    </submittedName>
</protein>
<evidence type="ECO:0000313" key="8">
    <source>
        <dbReference type="Proteomes" id="UP000249518"/>
    </source>
</evidence>
<gene>
    <name evidence="7" type="ORF">B0I10_106173</name>
</gene>
<dbReference type="PROSITE" id="PS51352">
    <property type="entry name" value="THIOREDOXIN_2"/>
    <property type="match status" value="1"/>
</dbReference>
<feature type="transmembrane region" description="Helical" evidence="5">
    <location>
        <begin position="6"/>
        <end position="25"/>
    </location>
</feature>
<evidence type="ECO:0000256" key="2">
    <source>
        <dbReference type="ARBA" id="ARBA00023008"/>
    </source>
</evidence>
<dbReference type="EMBL" id="QLSV01000006">
    <property type="protein sequence ID" value="RAR48170.1"/>
    <property type="molecule type" value="Genomic_DNA"/>
</dbReference>
<evidence type="ECO:0000256" key="3">
    <source>
        <dbReference type="PIRSR" id="PIRSR603782-1"/>
    </source>
</evidence>
<keyword evidence="2 3" id="KW-0186">Copper</keyword>
<evidence type="ECO:0000256" key="4">
    <source>
        <dbReference type="PIRSR" id="PIRSR603782-2"/>
    </source>
</evidence>
<dbReference type="Gene3D" id="3.40.30.10">
    <property type="entry name" value="Glutaredoxin"/>
    <property type="match status" value="1"/>
</dbReference>
<evidence type="ECO:0000256" key="1">
    <source>
        <dbReference type="ARBA" id="ARBA00010996"/>
    </source>
</evidence>
<keyword evidence="3" id="KW-0479">Metal-binding</keyword>
<evidence type="ECO:0000256" key="5">
    <source>
        <dbReference type="SAM" id="Phobius"/>
    </source>
</evidence>
<dbReference type="InterPro" id="IPR036249">
    <property type="entry name" value="Thioredoxin-like_sf"/>
</dbReference>
<feature type="binding site" evidence="3">
    <location>
        <position position="180"/>
    </location>
    <ligand>
        <name>Cu cation</name>
        <dbReference type="ChEBI" id="CHEBI:23378"/>
    </ligand>
</feature>
<dbReference type="InterPro" id="IPR013766">
    <property type="entry name" value="Thioredoxin_domain"/>
</dbReference>
<proteinExistence type="inferred from homology"/>
<name>A0A328WPB8_9FLAO</name>
<feature type="binding site" evidence="3">
    <location>
        <position position="90"/>
    </location>
    <ligand>
        <name>Cu cation</name>
        <dbReference type="ChEBI" id="CHEBI:23378"/>
    </ligand>
</feature>
<dbReference type="PANTHER" id="PTHR12151">
    <property type="entry name" value="ELECTRON TRANSPORT PROTIN SCO1/SENC FAMILY MEMBER"/>
    <property type="match status" value="1"/>
</dbReference>
<evidence type="ECO:0000259" key="6">
    <source>
        <dbReference type="PROSITE" id="PS51352"/>
    </source>
</evidence>
<evidence type="ECO:0000313" key="7">
    <source>
        <dbReference type="EMBL" id="RAR48170.1"/>
    </source>
</evidence>
<keyword evidence="5" id="KW-0812">Transmembrane</keyword>
<keyword evidence="8" id="KW-1185">Reference proteome</keyword>
<keyword evidence="5" id="KW-1133">Transmembrane helix</keyword>
<comment type="caution">
    <text evidence="7">The sequence shown here is derived from an EMBL/GenBank/DDBJ whole genome shotgun (WGS) entry which is preliminary data.</text>
</comment>
<comment type="similarity">
    <text evidence="1">Belongs to the SCO1/2 family.</text>
</comment>
<reference evidence="7 8" key="1">
    <citation type="submission" date="2018-06" db="EMBL/GenBank/DDBJ databases">
        <title>Genomic Encyclopedia of Type Strains, Phase III (KMG-III): the genomes of soil and plant-associated and newly described type strains.</title>
        <authorList>
            <person name="Whitman W."/>
        </authorList>
    </citation>
    <scope>NUCLEOTIDE SEQUENCE [LARGE SCALE GENOMIC DNA]</scope>
    <source>
        <strain evidence="7 8">CGMCC 1.12504</strain>
    </source>
</reference>
<dbReference type="GO" id="GO:0046872">
    <property type="term" value="F:metal ion binding"/>
    <property type="evidence" value="ECO:0007669"/>
    <property type="project" value="UniProtKB-KW"/>
</dbReference>
<dbReference type="CDD" id="cd02968">
    <property type="entry name" value="SCO"/>
    <property type="match status" value="1"/>
</dbReference>
<keyword evidence="5" id="KW-0472">Membrane</keyword>
<feature type="disulfide bond" description="Redox-active" evidence="4">
    <location>
        <begin position="90"/>
        <end position="94"/>
    </location>
</feature>
<sequence>MKNKSYIGISFIILVFGIIFIPRIINRIKNDDVTKIDRLNAPGQTETSEDLLMKIGKAPAFSLTNHNGETITNKNYEGKVFLVEFFFSTCPTICPIMNKNMVELQNHFEKNQNDFGIVSITINPAHDTSEVLKKHAEHLGVTNPNWNFLTGDKQYIYDLANKGFSIFAGENKESDGGFEHSGLFALVDKNGNIRSRKDDFGNPIVYYDGIEAAGIQALKQDIKVLLEEK</sequence>
<dbReference type="RefSeq" id="WP_112086016.1">
    <property type="nucleotide sequence ID" value="NZ_QLSV01000006.1"/>
</dbReference>
<keyword evidence="4" id="KW-1015">Disulfide bond</keyword>
<organism evidence="7 8">
    <name type="scientific">Flavobacterium lacus</name>
    <dbReference type="NCBI Taxonomy" id="1353778"/>
    <lineage>
        <taxon>Bacteria</taxon>
        <taxon>Pseudomonadati</taxon>
        <taxon>Bacteroidota</taxon>
        <taxon>Flavobacteriia</taxon>
        <taxon>Flavobacteriales</taxon>
        <taxon>Flavobacteriaceae</taxon>
        <taxon>Flavobacterium</taxon>
    </lineage>
</organism>
<dbReference type="AlphaFoldDB" id="A0A328WPB8"/>
<dbReference type="Proteomes" id="UP000249518">
    <property type="component" value="Unassembled WGS sequence"/>
</dbReference>
<feature type="binding site" evidence="3">
    <location>
        <position position="94"/>
    </location>
    <ligand>
        <name>Cu cation</name>
        <dbReference type="ChEBI" id="CHEBI:23378"/>
    </ligand>
</feature>